<organism evidence="2 3">
    <name type="scientific">Ruminococcus intestinalis</name>
    <dbReference type="NCBI Taxonomy" id="2763066"/>
    <lineage>
        <taxon>Bacteria</taxon>
        <taxon>Bacillati</taxon>
        <taxon>Bacillota</taxon>
        <taxon>Clostridia</taxon>
        <taxon>Eubacteriales</taxon>
        <taxon>Oscillospiraceae</taxon>
        <taxon>Ruminococcus</taxon>
    </lineage>
</organism>
<evidence type="ECO:0000259" key="1">
    <source>
        <dbReference type="Pfam" id="PF20076"/>
    </source>
</evidence>
<gene>
    <name evidence="2" type="ORF">H8R91_08240</name>
</gene>
<reference evidence="2 3" key="1">
    <citation type="submission" date="2020-08" db="EMBL/GenBank/DDBJ databases">
        <title>Genome public.</title>
        <authorList>
            <person name="Liu C."/>
            <person name="Sun Q."/>
        </authorList>
    </citation>
    <scope>NUCLEOTIDE SEQUENCE [LARGE SCALE GENOMIC DNA]</scope>
    <source>
        <strain evidence="2 3">NSJ-71</strain>
    </source>
</reference>
<evidence type="ECO:0000313" key="2">
    <source>
        <dbReference type="EMBL" id="MBC5728506.1"/>
    </source>
</evidence>
<evidence type="ECO:0000313" key="3">
    <source>
        <dbReference type="Proteomes" id="UP000636755"/>
    </source>
</evidence>
<sequence length="57" mass="6940">MADRCDQCTYFVEDDEYGDYCSLSLDEDEMEKFLTGNTEQCHYFRLYDEYKIVQKQN</sequence>
<feature type="domain" description="DUF6472" evidence="1">
    <location>
        <begin position="3"/>
        <end position="56"/>
    </location>
</feature>
<name>A0ABR7HM24_9FIRM</name>
<dbReference type="Pfam" id="PF20076">
    <property type="entry name" value="DUF6472"/>
    <property type="match status" value="1"/>
</dbReference>
<proteinExistence type="predicted"/>
<comment type="caution">
    <text evidence="2">The sequence shown here is derived from an EMBL/GenBank/DDBJ whole genome shotgun (WGS) entry which is preliminary data.</text>
</comment>
<dbReference type="EMBL" id="JACOPS010000003">
    <property type="protein sequence ID" value="MBC5728506.1"/>
    <property type="molecule type" value="Genomic_DNA"/>
</dbReference>
<dbReference type="Proteomes" id="UP000636755">
    <property type="component" value="Unassembled WGS sequence"/>
</dbReference>
<accession>A0ABR7HM24</accession>
<keyword evidence="3" id="KW-1185">Reference proteome</keyword>
<dbReference type="InterPro" id="IPR045525">
    <property type="entry name" value="DUF6472"/>
</dbReference>
<dbReference type="RefSeq" id="WP_022234144.1">
    <property type="nucleotide sequence ID" value="NZ_JACOPS010000003.1"/>
</dbReference>
<protein>
    <recommendedName>
        <fullName evidence="1">DUF6472 domain-containing protein</fullName>
    </recommendedName>
</protein>